<dbReference type="Pfam" id="PF10515">
    <property type="entry name" value="APP_amyloid"/>
    <property type="match status" value="1"/>
</dbReference>
<dbReference type="PROSITE" id="PS00320">
    <property type="entry name" value="APP_INTRA"/>
    <property type="match status" value="1"/>
</dbReference>
<evidence type="ECO:0000256" key="1">
    <source>
        <dbReference type="ARBA" id="ARBA00004479"/>
    </source>
</evidence>
<evidence type="ECO:0000256" key="9">
    <source>
        <dbReference type="SAM" id="Coils"/>
    </source>
</evidence>
<evidence type="ECO:0000256" key="5">
    <source>
        <dbReference type="ARBA" id="ARBA00023136"/>
    </source>
</evidence>
<feature type="region of interest" description="CuBD subdomain" evidence="8">
    <location>
        <begin position="97"/>
        <end position="161"/>
    </location>
</feature>
<dbReference type="Gene3D" id="3.30.1490.140">
    <property type="entry name" value="Amyloidogenic glycoprotein, copper-binding domain"/>
    <property type="match status" value="1"/>
</dbReference>
<keyword evidence="3" id="KW-0732">Signal</keyword>
<keyword evidence="4 11" id="KW-1133">Transmembrane helix</keyword>
<proteinExistence type="inferred from homology"/>
<dbReference type="InterPro" id="IPR008155">
    <property type="entry name" value="Amyloid_glyco"/>
</dbReference>
<protein>
    <recommendedName>
        <fullName evidence="16">Amyloid-beta A4 protein</fullName>
    </recommendedName>
</protein>
<evidence type="ECO:0000256" key="4">
    <source>
        <dbReference type="ARBA" id="ARBA00022989"/>
    </source>
</evidence>
<dbReference type="GO" id="GO:0008201">
    <property type="term" value="F:heparin binding"/>
    <property type="evidence" value="ECO:0007669"/>
    <property type="project" value="UniProtKB-UniRule"/>
</dbReference>
<evidence type="ECO:0000256" key="10">
    <source>
        <dbReference type="SAM" id="MobiDB-lite"/>
    </source>
</evidence>
<dbReference type="SMART" id="SM00006">
    <property type="entry name" value="A4_EXTRA"/>
    <property type="match status" value="1"/>
</dbReference>
<dbReference type="GO" id="GO:0007409">
    <property type="term" value="P:axonogenesis"/>
    <property type="evidence" value="ECO:0007669"/>
    <property type="project" value="TreeGrafter"/>
</dbReference>
<feature type="compositionally biased region" description="Acidic residues" evidence="10">
    <location>
        <begin position="520"/>
        <end position="544"/>
    </location>
</feature>
<dbReference type="GO" id="GO:0042395">
    <property type="term" value="P:ecdysis, collagen and cuticulin-based cuticle"/>
    <property type="evidence" value="ECO:0007669"/>
    <property type="project" value="EnsemblMetazoa"/>
</dbReference>
<comment type="subcellular location">
    <subcellularLocation>
        <location evidence="1">Membrane</location>
        <topology evidence="1">Single-pass type I membrane protein</topology>
    </subcellularLocation>
</comment>
<dbReference type="InterPro" id="IPR011993">
    <property type="entry name" value="PH-like_dom_sf"/>
</dbReference>
<evidence type="ECO:0000256" key="8">
    <source>
        <dbReference type="PROSITE-ProRule" id="PRU01217"/>
    </source>
</evidence>
<feature type="transmembrane region" description="Helical" evidence="11">
    <location>
        <begin position="587"/>
        <end position="605"/>
    </location>
</feature>
<dbReference type="InterPro" id="IPR019543">
    <property type="entry name" value="APP_amyloid_C"/>
</dbReference>
<evidence type="ECO:0000256" key="6">
    <source>
        <dbReference type="ARBA" id="ARBA00023157"/>
    </source>
</evidence>
<evidence type="ECO:0000259" key="13">
    <source>
        <dbReference type="PROSITE" id="PS51870"/>
    </source>
</evidence>
<dbReference type="PROSITE" id="PS51869">
    <property type="entry name" value="APP_E1"/>
    <property type="match status" value="1"/>
</dbReference>
<keyword evidence="7" id="KW-0325">Glycoprotein</keyword>
<keyword evidence="2 11" id="KW-0812">Transmembrane</keyword>
<dbReference type="GO" id="GO:0010171">
    <property type="term" value="P:body morphogenesis"/>
    <property type="evidence" value="ECO:0007669"/>
    <property type="project" value="EnsemblMetazoa"/>
</dbReference>
<dbReference type="InterPro" id="IPR011178">
    <property type="entry name" value="Amyloid_glyco_Cu-bd"/>
</dbReference>
<dbReference type="SUPFAM" id="SSF56491">
    <property type="entry name" value="A heparin-binding domain"/>
    <property type="match status" value="1"/>
</dbReference>
<dbReference type="InterPro" id="IPR036176">
    <property type="entry name" value="E2_sf"/>
</dbReference>
<comment type="caution">
    <text evidence="8">Lacks conserved residue(s) required for the propagation of feature annotation.</text>
</comment>
<dbReference type="GO" id="GO:0002119">
    <property type="term" value="P:nematode larval development"/>
    <property type="evidence" value="ECO:0007669"/>
    <property type="project" value="EnsemblMetazoa"/>
</dbReference>
<dbReference type="GO" id="GO:0016020">
    <property type="term" value="C:membrane"/>
    <property type="evidence" value="ECO:0007669"/>
    <property type="project" value="UniProtKB-SubCell"/>
</dbReference>
<dbReference type="InterPro" id="IPR008154">
    <property type="entry name" value="Amyloid_glyco_extra"/>
</dbReference>
<dbReference type="SUPFAM" id="SSF89811">
    <property type="entry name" value="Amyloid beta a4 protein copper binding domain (domain 2)"/>
    <property type="match status" value="1"/>
</dbReference>
<dbReference type="InterPro" id="IPR024329">
    <property type="entry name" value="Amyloid_glyco_E2_domain"/>
</dbReference>
<dbReference type="InterPro" id="IPR036454">
    <property type="entry name" value="Amyloid_glyco_heparin-bd_sf"/>
</dbReference>
<dbReference type="Pfam" id="PF12924">
    <property type="entry name" value="APP_Cu_bd"/>
    <property type="match status" value="1"/>
</dbReference>
<evidence type="ECO:0000256" key="7">
    <source>
        <dbReference type="ARBA" id="ARBA00023180"/>
    </source>
</evidence>
<keyword evidence="6 8" id="KW-1015">Disulfide bond</keyword>
<keyword evidence="15" id="KW-1185">Reference proteome</keyword>
<dbReference type="AlphaFoldDB" id="A0A8R1DXC5"/>
<keyword evidence="9" id="KW-0175">Coiled coil</keyword>
<reference evidence="14" key="2">
    <citation type="submission" date="2022-06" db="UniProtKB">
        <authorList>
            <consortium name="EnsemblMetazoa"/>
        </authorList>
    </citation>
    <scope>IDENTIFICATION</scope>
    <source>
        <strain evidence="14">DF5081</strain>
    </source>
</reference>
<keyword evidence="5 11" id="KW-0472">Membrane</keyword>
<dbReference type="Proteomes" id="UP000005237">
    <property type="component" value="Unassembled WGS sequence"/>
</dbReference>
<evidence type="ECO:0000313" key="14">
    <source>
        <dbReference type="EnsemblMetazoa" id="CJA15342.1"/>
    </source>
</evidence>
<dbReference type="InterPro" id="IPR019745">
    <property type="entry name" value="Amyloid_glyco_intracell_CS"/>
</dbReference>
<feature type="domain" description="E1" evidence="12">
    <location>
        <begin position="1"/>
        <end position="161"/>
    </location>
</feature>
<dbReference type="InterPro" id="IPR015849">
    <property type="entry name" value="Amyloid_glyco_heparin-bd"/>
</dbReference>
<dbReference type="SUPFAM" id="SSF109843">
    <property type="entry name" value="CAPPD, an extracellular domain of amyloid beta A4 protein"/>
    <property type="match status" value="1"/>
</dbReference>
<dbReference type="GO" id="GO:0043025">
    <property type="term" value="C:neuronal cell body"/>
    <property type="evidence" value="ECO:0007669"/>
    <property type="project" value="EnsemblMetazoa"/>
</dbReference>
<dbReference type="PROSITE" id="PS00319">
    <property type="entry name" value="APP_CUBD"/>
    <property type="match status" value="1"/>
</dbReference>
<dbReference type="InterPro" id="IPR019744">
    <property type="entry name" value="APP_CUBD_CS"/>
</dbReference>
<reference evidence="15" key="1">
    <citation type="submission" date="2010-08" db="EMBL/GenBank/DDBJ databases">
        <authorList>
            <consortium name="Caenorhabditis japonica Sequencing Consortium"/>
            <person name="Wilson R.K."/>
        </authorList>
    </citation>
    <scope>NUCLEOTIDE SEQUENCE [LARGE SCALE GENOMIC DNA]</scope>
    <source>
        <strain evidence="15">DF5081</strain>
    </source>
</reference>
<dbReference type="PRINTS" id="PR00203">
    <property type="entry name" value="AMYLOIDA4"/>
</dbReference>
<sequence>MVGFSCGYRNQYLTENGTWTSDSERYATCFFGKLDILKYCRRTYPTRNITNIVEYSHEVSISGWCREEGSPCKYTHSVTPYHCIEGEFLSEALQVPHACQFSHFNSRDQCNDYQHWKEEAGKQCQAKKTKDGKPMMAKSFAVLEPCALDMFGGVEFVCCPKEQANSTKVDEEDDEEDDDDDNYDENYSEESDEKEEEEPVTQDPYFKIANWTNEHDDFKQAELRMDDKHRLKVDKVMKEWGELETRFNEMKSKDPKGAEKFKTQMNARFQKTVSSLEEEHKRLRKEIEAVHEERVQAVLNEKKRDATHEYREALTNHVKKPNKHAVLNTLKSYIRCEEKDRMHTMNRYRHMLKVDPKEAAAYKPTVLHRMRYIDLRIKGTLGMLHNFPDLEKYVRPIAVKYWRDYRDEVSPDISIEKNEVLPPFREEDFKDAKLNVKAPATTEKPKATDDAKVLPTEASDSEEDADEYYEDEDDEQIKKTSALKEKVKVVEIQPKKDIKVTIERDETFKAPKLVETSVQTDDDDADDDDSSSSSSDSDENDEDDKNIKTLRVDIEPIIDEPASFYRHDKLIQHSEVARTSPYIFQPYVLASAMAVCALCVIAFAVTNARRRRAMHGFIEVDVYTPEERHVAGMQVNGYENPTYSFFDSKA</sequence>
<feature type="compositionally biased region" description="Basic and acidic residues" evidence="10">
    <location>
        <begin position="443"/>
        <end position="452"/>
    </location>
</feature>
<dbReference type="Gene3D" id="2.30.29.30">
    <property type="entry name" value="Pleckstrin-homology domain (PH domain)/Phosphotyrosine-binding domain (PTB)"/>
    <property type="match status" value="1"/>
</dbReference>
<evidence type="ECO:0000259" key="12">
    <source>
        <dbReference type="PROSITE" id="PS51869"/>
    </source>
</evidence>
<evidence type="ECO:0000256" key="3">
    <source>
        <dbReference type="ARBA" id="ARBA00022729"/>
    </source>
</evidence>
<evidence type="ECO:0000256" key="2">
    <source>
        <dbReference type="ARBA" id="ARBA00022692"/>
    </source>
</evidence>
<dbReference type="PANTHER" id="PTHR23103">
    <property type="entry name" value="ALZHEIMER'S DISEASE BETA-AMYLOID RELATED"/>
    <property type="match status" value="1"/>
</dbReference>
<feature type="region of interest" description="Disordered" evidence="10">
    <location>
        <begin position="165"/>
        <end position="203"/>
    </location>
</feature>
<evidence type="ECO:0000313" key="15">
    <source>
        <dbReference type="Proteomes" id="UP000005237"/>
    </source>
</evidence>
<dbReference type="InterPro" id="IPR036669">
    <property type="entry name" value="Amyloid_Cu-bd_sf"/>
</dbReference>
<dbReference type="Pfam" id="PF02177">
    <property type="entry name" value="APP_N"/>
    <property type="match status" value="1"/>
</dbReference>
<organism evidence="14 15">
    <name type="scientific">Caenorhabditis japonica</name>
    <dbReference type="NCBI Taxonomy" id="281687"/>
    <lineage>
        <taxon>Eukaryota</taxon>
        <taxon>Metazoa</taxon>
        <taxon>Ecdysozoa</taxon>
        <taxon>Nematoda</taxon>
        <taxon>Chromadorea</taxon>
        <taxon>Rhabditida</taxon>
        <taxon>Rhabditina</taxon>
        <taxon>Rhabditomorpha</taxon>
        <taxon>Rhabditoidea</taxon>
        <taxon>Rhabditidae</taxon>
        <taxon>Peloderinae</taxon>
        <taxon>Caenorhabditis</taxon>
    </lineage>
</organism>
<feature type="compositionally biased region" description="Acidic residues" evidence="10">
    <location>
        <begin position="170"/>
        <end position="200"/>
    </location>
</feature>
<feature type="region of interest" description="Disordered" evidence="10">
    <location>
        <begin position="512"/>
        <end position="547"/>
    </location>
</feature>
<evidence type="ECO:0000256" key="11">
    <source>
        <dbReference type="SAM" id="Phobius"/>
    </source>
</evidence>
<comment type="similarity">
    <text evidence="8">Belongs to the APP family.</text>
</comment>
<feature type="disulfide bond" evidence="8">
    <location>
        <begin position="6"/>
        <end position="29"/>
    </location>
</feature>
<dbReference type="Gene3D" id="3.90.570.10">
    <property type="entry name" value="Amyloidogenic glycoprotein, heparin-binding domain"/>
    <property type="match status" value="1"/>
</dbReference>
<dbReference type="GO" id="GO:0046914">
    <property type="term" value="F:transition metal ion binding"/>
    <property type="evidence" value="ECO:0007669"/>
    <property type="project" value="InterPro"/>
</dbReference>
<dbReference type="PANTHER" id="PTHR23103:SF15">
    <property type="entry name" value="AMYLOID-BETA-LIKE PROTEIN"/>
    <property type="match status" value="1"/>
</dbReference>
<dbReference type="Gene3D" id="1.20.120.770">
    <property type="entry name" value="Amyloid precursor protein, E2 domain"/>
    <property type="match status" value="1"/>
</dbReference>
<feature type="coiled-coil region" evidence="9">
    <location>
        <begin position="266"/>
        <end position="293"/>
    </location>
</feature>
<dbReference type="GO" id="GO:0043005">
    <property type="term" value="C:neuron projection"/>
    <property type="evidence" value="ECO:0007669"/>
    <property type="project" value="EnsemblMetazoa"/>
</dbReference>
<accession>A0A8R1DXC5</accession>
<name>A0A8R1DXC5_CAEJA</name>
<feature type="compositionally biased region" description="Acidic residues" evidence="10">
    <location>
        <begin position="459"/>
        <end position="475"/>
    </location>
</feature>
<dbReference type="GO" id="GO:0007417">
    <property type="term" value="P:central nervous system development"/>
    <property type="evidence" value="ECO:0007669"/>
    <property type="project" value="TreeGrafter"/>
</dbReference>
<dbReference type="GO" id="GO:0031410">
    <property type="term" value="C:cytoplasmic vesicle"/>
    <property type="evidence" value="ECO:0007669"/>
    <property type="project" value="EnsemblMetazoa"/>
</dbReference>
<dbReference type="Pfam" id="PF12925">
    <property type="entry name" value="APP_E2"/>
    <property type="match status" value="1"/>
</dbReference>
<feature type="region of interest" description="Disordered" evidence="10">
    <location>
        <begin position="435"/>
        <end position="477"/>
    </location>
</feature>
<feature type="region of interest" description="GFLD subdomain" evidence="8">
    <location>
        <begin position="1"/>
        <end position="89"/>
    </location>
</feature>
<dbReference type="PROSITE" id="PS51870">
    <property type="entry name" value="APP_E2"/>
    <property type="match status" value="1"/>
</dbReference>
<feature type="disulfide bond" evidence="8">
    <location>
        <begin position="65"/>
        <end position="72"/>
    </location>
</feature>
<dbReference type="EnsemblMetazoa" id="CJA15342.1">
    <property type="protein sequence ID" value="CJA15342.1"/>
    <property type="gene ID" value="WBGene00134546"/>
</dbReference>
<evidence type="ECO:0008006" key="16">
    <source>
        <dbReference type="Google" id="ProtNLM"/>
    </source>
</evidence>
<feature type="domain" description="E2" evidence="13">
    <location>
        <begin position="201"/>
        <end position="401"/>
    </location>
</feature>